<evidence type="ECO:0000256" key="7">
    <source>
        <dbReference type="ARBA" id="ARBA00023136"/>
    </source>
</evidence>
<dbReference type="Gene3D" id="3.30.70.1320">
    <property type="entry name" value="Multidrug efflux transporter AcrB pore domain like"/>
    <property type="match status" value="1"/>
</dbReference>
<evidence type="ECO:0000256" key="6">
    <source>
        <dbReference type="ARBA" id="ARBA00022989"/>
    </source>
</evidence>
<dbReference type="PANTHER" id="PTHR32063">
    <property type="match status" value="1"/>
</dbReference>
<keyword evidence="5 8" id="KW-0812">Transmembrane</keyword>
<dbReference type="PANTHER" id="PTHR32063:SF24">
    <property type="entry name" value="CATION EFFLUX SYSTEM (ACRB_ACRD_ACRF FAMILY)"/>
    <property type="match status" value="1"/>
</dbReference>
<name>A0A2S8FS28_9BACT</name>
<dbReference type="InterPro" id="IPR004763">
    <property type="entry name" value="CusA-like"/>
</dbReference>
<dbReference type="SUPFAM" id="SSF82693">
    <property type="entry name" value="Multidrug efflux transporter AcrB pore domain, PN1, PN2, PC1 and PC2 subdomains"/>
    <property type="match status" value="2"/>
</dbReference>
<feature type="transmembrane region" description="Helical" evidence="8">
    <location>
        <begin position="439"/>
        <end position="456"/>
    </location>
</feature>
<dbReference type="GO" id="GO:0042910">
    <property type="term" value="F:xenobiotic transmembrane transporter activity"/>
    <property type="evidence" value="ECO:0007669"/>
    <property type="project" value="TreeGrafter"/>
</dbReference>
<evidence type="ECO:0000256" key="5">
    <source>
        <dbReference type="ARBA" id="ARBA00022692"/>
    </source>
</evidence>
<dbReference type="GO" id="GO:0005886">
    <property type="term" value="C:plasma membrane"/>
    <property type="evidence" value="ECO:0007669"/>
    <property type="project" value="UniProtKB-SubCell"/>
</dbReference>
<evidence type="ECO:0000256" key="2">
    <source>
        <dbReference type="ARBA" id="ARBA00010942"/>
    </source>
</evidence>
<feature type="transmembrane region" description="Helical" evidence="8">
    <location>
        <begin position="886"/>
        <end position="906"/>
    </location>
</feature>
<dbReference type="OrthoDB" id="219750at2"/>
<comment type="similarity">
    <text evidence="2">Belongs to the resistance-nodulation-cell division (RND) (TC 2.A.6) family.</text>
</comment>
<feature type="transmembrane region" description="Helical" evidence="8">
    <location>
        <begin position="990"/>
        <end position="1016"/>
    </location>
</feature>
<feature type="transmembrane region" description="Helical" evidence="8">
    <location>
        <begin position="468"/>
        <end position="490"/>
    </location>
</feature>
<feature type="transmembrane region" description="Helical" evidence="8">
    <location>
        <begin position="520"/>
        <end position="543"/>
    </location>
</feature>
<dbReference type="Gene3D" id="3.30.70.1430">
    <property type="entry name" value="Multidrug efflux transporter AcrB pore domain"/>
    <property type="match status" value="2"/>
</dbReference>
<accession>A0A2S8FS28</accession>
<sequence length="1026" mass="111464">MLTHLIDFSLKNRGLIIILTLLMAGAGFYSAIKLPIDAVPDMTNVQVQVVTDAGSLSPIEVERYVTYPVENTMGGLPDVEELRSVSKFGISVVTIVFKEGTDVYWARQLVGQRLSEAASNIPPGYGTPSLGPLTTALGEILQFEVRSNHHSPMALRTMLEWEIAPKLREVSGVTEINSHGGFYKTFEVRPDPDRMTSYGITLDTLFSHLENNNATAGGGYVVHYGEQRFVRGMSLLEDEDDIRSVVLRREADGTPILVGDVADVEVAPMTRQGAVTRDGRGEAVTGLVMMLIGENSREVVQRVKARLEEIEPTLPEGVWLEVTYDRAALIGRTLKTVLTNLTEGGLLVIVVLLFMLGSLRAGIVVALAIPLSMLFATNIMFTTGVTASLMSLGAIDFGLIVDSSVIMIENCMHRLSHNNEGKSHIQVIRDAAIEVRKPTMFGELIISVVFVPILMLQGTEGKLFRPMAMTVLFALAGSLVLSLTFMPAMASLMLPKKMEDKEVFLVRWIKYIYDPIVSRAIHYSGTTVAIALAVFALSIPIGLNLGAEFMPRLNEGDLLVEAVRLPSATLEGSIAMSTQIEKTLLKFPEVKTVFCKTGRPEIANDVMGVHQTDVWVLLKPPHDWPEEKTRDDLIEEMSEVLNSNVPGVAFGFTQPIEMRVDELVAGVKADVAVLLYGDDLNILATKGKQIEAALRKIPGAVDVKADYQANLSTINITTQPDKLARYGVDAQSVLDVISSIGGLPVGQIFDGRAKFPILVRIPTQWRENLSLLEQLPVAEAGGQPIPLKELAEIKLEETPPSIEHEAIRRRTFIAANVRGRDVASFVNEAKATIAKEVELPAGYEIQWGGDFENLQSASQRLALITPLVLLIILLLLHTSLGSVRLALLIFLAVPMAASGGIIALAMREMPFSISAGVGFIALFGVAVLNGLVWVSAAEHQRKNGMPLDQISHDTALARLRPVLMTAMVASLGFLPMALSTSDGAEMQRPLATVVIGGLITSTLLTSLVVPAIYPWFAKGLPVDEDA</sequence>
<reference evidence="9 10" key="1">
    <citation type="submission" date="2018-02" db="EMBL/GenBank/DDBJ databases">
        <title>Comparative genomes isolates from brazilian mangrove.</title>
        <authorList>
            <person name="Araujo J.E."/>
            <person name="Taketani R.G."/>
            <person name="Silva M.C.P."/>
            <person name="Loureco M.V."/>
            <person name="Andreote F.D."/>
        </authorList>
    </citation>
    <scope>NUCLEOTIDE SEQUENCE [LARGE SCALE GENOMIC DNA]</scope>
    <source>
        <strain evidence="9 10">Hex-1 MGV</strain>
    </source>
</reference>
<keyword evidence="6 8" id="KW-1133">Transmembrane helix</keyword>
<dbReference type="InterPro" id="IPR001036">
    <property type="entry name" value="Acrflvin-R"/>
</dbReference>
<evidence type="ECO:0000313" key="9">
    <source>
        <dbReference type="EMBL" id="PQO34983.1"/>
    </source>
</evidence>
<evidence type="ECO:0000256" key="4">
    <source>
        <dbReference type="ARBA" id="ARBA00022475"/>
    </source>
</evidence>
<dbReference type="Proteomes" id="UP000238322">
    <property type="component" value="Unassembled WGS sequence"/>
</dbReference>
<evidence type="ECO:0000256" key="3">
    <source>
        <dbReference type="ARBA" id="ARBA00022448"/>
    </source>
</evidence>
<dbReference type="NCBIfam" id="TIGR00914">
    <property type="entry name" value="2A0601"/>
    <property type="match status" value="1"/>
</dbReference>
<feature type="transmembrane region" description="Helical" evidence="8">
    <location>
        <begin position="344"/>
        <end position="367"/>
    </location>
</feature>
<dbReference type="EMBL" id="PUHY01000010">
    <property type="protein sequence ID" value="PQO34983.1"/>
    <property type="molecule type" value="Genomic_DNA"/>
</dbReference>
<dbReference type="InterPro" id="IPR027463">
    <property type="entry name" value="AcrB_DN_DC_subdom"/>
</dbReference>
<comment type="caution">
    <text evidence="9">The sequence shown here is derived from an EMBL/GenBank/DDBJ whole genome shotgun (WGS) entry which is preliminary data.</text>
</comment>
<dbReference type="PRINTS" id="PR00702">
    <property type="entry name" value="ACRIFLAVINRP"/>
</dbReference>
<feature type="transmembrane region" description="Helical" evidence="8">
    <location>
        <begin position="12"/>
        <end position="32"/>
    </location>
</feature>
<dbReference type="Pfam" id="PF00873">
    <property type="entry name" value="ACR_tran"/>
    <property type="match status" value="1"/>
</dbReference>
<comment type="subcellular location">
    <subcellularLocation>
        <location evidence="1">Cell membrane</location>
        <topology evidence="1">Multi-pass membrane protein</topology>
    </subcellularLocation>
</comment>
<organism evidence="9 10">
    <name type="scientific">Blastopirellula marina</name>
    <dbReference type="NCBI Taxonomy" id="124"/>
    <lineage>
        <taxon>Bacteria</taxon>
        <taxon>Pseudomonadati</taxon>
        <taxon>Planctomycetota</taxon>
        <taxon>Planctomycetia</taxon>
        <taxon>Pirellulales</taxon>
        <taxon>Pirellulaceae</taxon>
        <taxon>Blastopirellula</taxon>
    </lineage>
</organism>
<keyword evidence="3" id="KW-0813">Transport</keyword>
<keyword evidence="4" id="KW-1003">Cell membrane</keyword>
<dbReference type="RefSeq" id="WP_105330713.1">
    <property type="nucleotide sequence ID" value="NZ_PUHY01000010.1"/>
</dbReference>
<protein>
    <submittedName>
        <fullName evidence="9">CusA/CzcA family heavy metal efflux RND transporter</fullName>
    </submittedName>
</protein>
<keyword evidence="7 8" id="KW-0472">Membrane</keyword>
<dbReference type="GO" id="GO:0008324">
    <property type="term" value="F:monoatomic cation transmembrane transporter activity"/>
    <property type="evidence" value="ECO:0007669"/>
    <property type="project" value="InterPro"/>
</dbReference>
<dbReference type="SUPFAM" id="SSF82714">
    <property type="entry name" value="Multidrug efflux transporter AcrB TolC docking domain, DN and DC subdomains"/>
    <property type="match status" value="2"/>
</dbReference>
<feature type="transmembrane region" description="Helical" evidence="8">
    <location>
        <begin position="913"/>
        <end position="936"/>
    </location>
</feature>
<evidence type="ECO:0000313" key="10">
    <source>
        <dbReference type="Proteomes" id="UP000238322"/>
    </source>
</evidence>
<feature type="transmembrane region" description="Helical" evidence="8">
    <location>
        <begin position="956"/>
        <end position="978"/>
    </location>
</feature>
<dbReference type="Gene3D" id="3.30.70.1440">
    <property type="entry name" value="Multidrug efflux transporter AcrB pore domain"/>
    <property type="match status" value="1"/>
</dbReference>
<gene>
    <name evidence="9" type="ORF">C5Y83_16010</name>
</gene>
<dbReference type="Gene3D" id="3.30.2090.10">
    <property type="entry name" value="Multidrug efflux transporter AcrB TolC docking domain, DN and DC subdomains"/>
    <property type="match status" value="2"/>
</dbReference>
<proteinExistence type="inferred from homology"/>
<feature type="transmembrane region" description="Helical" evidence="8">
    <location>
        <begin position="861"/>
        <end position="880"/>
    </location>
</feature>
<evidence type="ECO:0000256" key="1">
    <source>
        <dbReference type="ARBA" id="ARBA00004651"/>
    </source>
</evidence>
<evidence type="ECO:0000256" key="8">
    <source>
        <dbReference type="SAM" id="Phobius"/>
    </source>
</evidence>
<dbReference type="AlphaFoldDB" id="A0A2S8FS28"/>
<feature type="transmembrane region" description="Helical" evidence="8">
    <location>
        <begin position="379"/>
        <end position="400"/>
    </location>
</feature>
<dbReference type="SUPFAM" id="SSF82866">
    <property type="entry name" value="Multidrug efflux transporter AcrB transmembrane domain"/>
    <property type="match status" value="2"/>
</dbReference>
<dbReference type="Gene3D" id="1.20.1640.10">
    <property type="entry name" value="Multidrug efflux transporter AcrB transmembrane domain"/>
    <property type="match status" value="2"/>
</dbReference>